<dbReference type="NCBIfam" id="TIGR02647">
    <property type="entry name" value="DNA"/>
    <property type="match status" value="1"/>
</dbReference>
<dbReference type="EMBL" id="UOFL01000034">
    <property type="protein sequence ID" value="VAW72015.1"/>
    <property type="molecule type" value="Genomic_DNA"/>
</dbReference>
<accession>A0A3B0XUM7</accession>
<protein>
    <recommendedName>
        <fullName evidence="2">DNA-binding protein inhibitor Id-2-related protein</fullName>
    </recommendedName>
</protein>
<gene>
    <name evidence="1" type="ORF">MNBD_GAMMA12-3012</name>
</gene>
<evidence type="ECO:0000313" key="1">
    <source>
        <dbReference type="EMBL" id="VAW72015.1"/>
    </source>
</evidence>
<evidence type="ECO:0008006" key="2">
    <source>
        <dbReference type="Google" id="ProtNLM"/>
    </source>
</evidence>
<name>A0A3B0XUM7_9ZZZZ</name>
<reference evidence="1" key="1">
    <citation type="submission" date="2018-06" db="EMBL/GenBank/DDBJ databases">
        <authorList>
            <person name="Zhirakovskaya E."/>
        </authorList>
    </citation>
    <scope>NUCLEOTIDE SEQUENCE</scope>
</reference>
<sequence length="81" mass="9152">MHYKPENLPELDVLMLFNLSTDQEGIKIHTSAENITITAANSLYKKGFITQMDGGYLTRRGREAAEHTQALYVMLNAHSEI</sequence>
<dbReference type="AlphaFoldDB" id="A0A3B0XUM7"/>
<organism evidence="1">
    <name type="scientific">hydrothermal vent metagenome</name>
    <dbReference type="NCBI Taxonomy" id="652676"/>
    <lineage>
        <taxon>unclassified sequences</taxon>
        <taxon>metagenomes</taxon>
        <taxon>ecological metagenomes</taxon>
    </lineage>
</organism>
<dbReference type="Pfam" id="PF18918">
    <property type="entry name" value="DUF5669"/>
    <property type="match status" value="1"/>
</dbReference>
<dbReference type="InterPro" id="IPR013468">
    <property type="entry name" value="CHP02647"/>
</dbReference>
<proteinExistence type="predicted"/>